<keyword evidence="2" id="KW-1003">Cell membrane</keyword>
<evidence type="ECO:0000256" key="4">
    <source>
        <dbReference type="ARBA" id="ARBA00022989"/>
    </source>
</evidence>
<protein>
    <submittedName>
        <fullName evidence="7">Lysine exporter protein</fullName>
    </submittedName>
</protein>
<dbReference type="PANTHER" id="PTHR30086">
    <property type="entry name" value="ARGININE EXPORTER PROTEIN ARGO"/>
    <property type="match status" value="1"/>
</dbReference>
<feature type="transmembrane region" description="Helical" evidence="6">
    <location>
        <begin position="178"/>
        <end position="197"/>
    </location>
</feature>
<dbReference type="RefSeq" id="WP_058020395.1">
    <property type="nucleotide sequence ID" value="NZ_CP013189.1"/>
</dbReference>
<reference evidence="7 8" key="1">
    <citation type="submission" date="2015-11" db="EMBL/GenBank/DDBJ databases">
        <authorList>
            <person name="Zhang Y."/>
            <person name="Guo Z."/>
        </authorList>
    </citation>
    <scope>NUCLEOTIDE SEQUENCE [LARGE SCALE GENOMIC DNA]</scope>
    <source>
        <strain evidence="7 8">KCTC 32221</strain>
    </source>
</reference>
<evidence type="ECO:0000313" key="8">
    <source>
        <dbReference type="Proteomes" id="UP000065641"/>
    </source>
</evidence>
<dbReference type="InterPro" id="IPR001123">
    <property type="entry name" value="LeuE-type"/>
</dbReference>
<dbReference type="GO" id="GO:0015171">
    <property type="term" value="F:amino acid transmembrane transporter activity"/>
    <property type="evidence" value="ECO:0007669"/>
    <property type="project" value="TreeGrafter"/>
</dbReference>
<feature type="transmembrane region" description="Helical" evidence="6">
    <location>
        <begin position="6"/>
        <end position="30"/>
    </location>
</feature>
<dbReference type="PANTHER" id="PTHR30086:SF20">
    <property type="entry name" value="ARGININE EXPORTER PROTEIN ARGO-RELATED"/>
    <property type="match status" value="1"/>
</dbReference>
<feature type="transmembrane region" description="Helical" evidence="6">
    <location>
        <begin position="109"/>
        <end position="131"/>
    </location>
</feature>
<feature type="transmembrane region" description="Helical" evidence="6">
    <location>
        <begin position="71"/>
        <end position="88"/>
    </location>
</feature>
<gene>
    <name evidence="7" type="ORF">PS2015_180</name>
</gene>
<feature type="transmembrane region" description="Helical" evidence="6">
    <location>
        <begin position="42"/>
        <end position="65"/>
    </location>
</feature>
<name>A0A0S2K999_9GAMM</name>
<dbReference type="PIRSF" id="PIRSF006324">
    <property type="entry name" value="LeuE"/>
    <property type="match status" value="1"/>
</dbReference>
<dbReference type="OrthoDB" id="9804822at2"/>
<evidence type="ECO:0000256" key="3">
    <source>
        <dbReference type="ARBA" id="ARBA00022692"/>
    </source>
</evidence>
<evidence type="ECO:0000256" key="2">
    <source>
        <dbReference type="ARBA" id="ARBA00022475"/>
    </source>
</evidence>
<sequence>MDLTLFLLLSFGLIIIPGPNVIVIVTTSIVHGKVRGLQTVSGTSAAMIVQLLVAAIGTTWFVTAVSEGLKWLMWLGVAYLLYLGYKQIRASMSGITLSSPSAVGSFQRGFWVSLTNPKTILFFGAFLPQFVSAQQSYLAQVAVLSGIFWLMAVALDSLYALFSSKIASKLKAAPGNRFVGIFSGSLFIGAGAALAAVGRE</sequence>
<dbReference type="Proteomes" id="UP000065641">
    <property type="component" value="Chromosome"/>
</dbReference>
<keyword evidence="8" id="KW-1185">Reference proteome</keyword>
<dbReference type="EMBL" id="CP013189">
    <property type="protein sequence ID" value="ALO44874.1"/>
    <property type="molecule type" value="Genomic_DNA"/>
</dbReference>
<keyword evidence="4 6" id="KW-1133">Transmembrane helix</keyword>
<evidence type="ECO:0000256" key="5">
    <source>
        <dbReference type="ARBA" id="ARBA00023136"/>
    </source>
</evidence>
<evidence type="ECO:0000313" key="7">
    <source>
        <dbReference type="EMBL" id="ALO44874.1"/>
    </source>
</evidence>
<evidence type="ECO:0000256" key="1">
    <source>
        <dbReference type="ARBA" id="ARBA00004651"/>
    </source>
</evidence>
<accession>A0A0S2K999</accession>
<keyword evidence="5 6" id="KW-0472">Membrane</keyword>
<evidence type="ECO:0000256" key="6">
    <source>
        <dbReference type="SAM" id="Phobius"/>
    </source>
</evidence>
<organism evidence="7 8">
    <name type="scientific">Pseudohongiella spirulinae</name>
    <dbReference type="NCBI Taxonomy" id="1249552"/>
    <lineage>
        <taxon>Bacteria</taxon>
        <taxon>Pseudomonadati</taxon>
        <taxon>Pseudomonadota</taxon>
        <taxon>Gammaproteobacteria</taxon>
        <taxon>Pseudomonadales</taxon>
        <taxon>Pseudohongiellaceae</taxon>
        <taxon>Pseudohongiella</taxon>
    </lineage>
</organism>
<dbReference type="GO" id="GO:0005886">
    <property type="term" value="C:plasma membrane"/>
    <property type="evidence" value="ECO:0007669"/>
    <property type="project" value="UniProtKB-SubCell"/>
</dbReference>
<comment type="subcellular location">
    <subcellularLocation>
        <location evidence="1">Cell membrane</location>
        <topology evidence="1">Multi-pass membrane protein</topology>
    </subcellularLocation>
</comment>
<dbReference type="AlphaFoldDB" id="A0A0S2K999"/>
<feature type="transmembrane region" description="Helical" evidence="6">
    <location>
        <begin position="137"/>
        <end position="162"/>
    </location>
</feature>
<proteinExistence type="predicted"/>
<keyword evidence="3 6" id="KW-0812">Transmembrane</keyword>
<dbReference type="KEGG" id="pspi:PS2015_180"/>
<dbReference type="Pfam" id="PF01810">
    <property type="entry name" value="LysE"/>
    <property type="match status" value="1"/>
</dbReference>